<evidence type="ECO:0000259" key="12">
    <source>
        <dbReference type="PROSITE" id="PS50011"/>
    </source>
</evidence>
<keyword evidence="6 13" id="KW-0418">Kinase</keyword>
<keyword evidence="14" id="KW-1185">Reference proteome</keyword>
<proteinExistence type="inferred from homology"/>
<dbReference type="PANTHER" id="PTHR24418">
    <property type="entry name" value="TYROSINE-PROTEIN KINASE"/>
    <property type="match status" value="1"/>
</dbReference>
<dbReference type="Gene3D" id="2.30.30.40">
    <property type="entry name" value="SH3 Domains"/>
    <property type="match status" value="1"/>
</dbReference>
<dbReference type="InterPro" id="IPR000719">
    <property type="entry name" value="Prot_kinase_dom"/>
</dbReference>
<feature type="compositionally biased region" description="Polar residues" evidence="10">
    <location>
        <begin position="420"/>
        <end position="430"/>
    </location>
</feature>
<dbReference type="GO" id="GO:0005524">
    <property type="term" value="F:ATP binding"/>
    <property type="evidence" value="ECO:0007669"/>
    <property type="project" value="UniProtKB-KW"/>
</dbReference>
<dbReference type="SUPFAM" id="SSF50044">
    <property type="entry name" value="SH3-domain"/>
    <property type="match status" value="1"/>
</dbReference>
<name>A0A8S9ZR03_9BILA</name>
<dbReference type="SUPFAM" id="SSF56112">
    <property type="entry name" value="Protein kinase-like (PK-like)"/>
    <property type="match status" value="1"/>
</dbReference>
<comment type="similarity">
    <text evidence="1">Belongs to the protein kinase superfamily. STE Ser/Thr protein kinase family. MAP kinase kinase kinase subfamily.</text>
</comment>
<dbReference type="PROSITE" id="PS00108">
    <property type="entry name" value="PROTEIN_KINASE_ST"/>
    <property type="match status" value="1"/>
</dbReference>
<keyword evidence="4" id="KW-0808">Transferase</keyword>
<keyword evidence="3 9" id="KW-0728">SH3 domain</keyword>
<dbReference type="PROSITE" id="PS50002">
    <property type="entry name" value="SH3"/>
    <property type="match status" value="1"/>
</dbReference>
<dbReference type="SMART" id="SM00220">
    <property type="entry name" value="S_TKc"/>
    <property type="match status" value="1"/>
</dbReference>
<evidence type="ECO:0000313" key="13">
    <source>
        <dbReference type="EMBL" id="KAF7635662.1"/>
    </source>
</evidence>
<keyword evidence="5" id="KW-0547">Nucleotide-binding</keyword>
<dbReference type="OrthoDB" id="339325at2759"/>
<dbReference type="InterPro" id="IPR036028">
    <property type="entry name" value="SH3-like_dom_sf"/>
</dbReference>
<accession>A0A8S9ZR03</accession>
<sequence length="548" mass="62553">MGNKINLFLIDPSIFSSILINIMNDINDKATPSVSISMDSNISGVRMRKIRRVGTACSDYQAKENDELSLRHGSVVEILNDDSGEDGWVVARIDKKKGIVPKKFVVLVGSSPVFLNAEDIKREQLLDSGAMANVFRGFYKNQEVALKIPKKNTTQNVEDLEREALILSRLNHENIVGFYGFELETPLIALEFCPGGNLLNLYRKMTSSDILTVIYWAKQVAGALEHLHSRNDPVIYADLKAENVLIKEIPCVCGLADESWKIVTNYTRNNLCRKCNGLRIDLVTLKISDFNVSITGTIKYDGSNGSVPWMSPEVLECSDYTVFSDVWSFANFLWEVLSRRIPYKNHGFYAIHSFLEKDELPLPLPSNLPDEIFKIFKNCWIKNPSERSSIKDIVQMLDIAEQNIDNNYKWILPKEESENVDQTPTNDSLTNKNNNKDEEEEELYYNNSKGESIKIPIYEAIMLIQRYGKVLGKEVDAMKKIGISIHPPAPPKRLKKSKLNKESIGPPKDFRHNVSARIRSSSSDEKVLVIHRNFFFNYFFIENVWLYF</sequence>
<dbReference type="InterPro" id="IPR011009">
    <property type="entry name" value="Kinase-like_dom_sf"/>
</dbReference>
<dbReference type="EMBL" id="JABEBT010000039">
    <property type="protein sequence ID" value="KAF7635662.1"/>
    <property type="molecule type" value="Genomic_DNA"/>
</dbReference>
<dbReference type="PROSITE" id="PS50011">
    <property type="entry name" value="PROTEIN_KINASE_DOM"/>
    <property type="match status" value="1"/>
</dbReference>
<dbReference type="GO" id="GO:0004715">
    <property type="term" value="F:non-membrane spanning protein tyrosine kinase activity"/>
    <property type="evidence" value="ECO:0007669"/>
    <property type="project" value="UniProtKB-EC"/>
</dbReference>
<dbReference type="InterPro" id="IPR001452">
    <property type="entry name" value="SH3_domain"/>
</dbReference>
<evidence type="ECO:0000256" key="1">
    <source>
        <dbReference type="ARBA" id="ARBA00006529"/>
    </source>
</evidence>
<organism evidence="13 14">
    <name type="scientific">Meloidogyne graminicola</name>
    <dbReference type="NCBI Taxonomy" id="189291"/>
    <lineage>
        <taxon>Eukaryota</taxon>
        <taxon>Metazoa</taxon>
        <taxon>Ecdysozoa</taxon>
        <taxon>Nematoda</taxon>
        <taxon>Chromadorea</taxon>
        <taxon>Rhabditida</taxon>
        <taxon>Tylenchina</taxon>
        <taxon>Tylenchomorpha</taxon>
        <taxon>Tylenchoidea</taxon>
        <taxon>Meloidogynidae</taxon>
        <taxon>Meloidogyninae</taxon>
        <taxon>Meloidogyne</taxon>
    </lineage>
</organism>
<evidence type="ECO:0000313" key="14">
    <source>
        <dbReference type="Proteomes" id="UP000605970"/>
    </source>
</evidence>
<dbReference type="Gene3D" id="1.10.510.10">
    <property type="entry name" value="Transferase(Phosphotransferase) domain 1"/>
    <property type="match status" value="1"/>
</dbReference>
<evidence type="ECO:0000256" key="2">
    <source>
        <dbReference type="ARBA" id="ARBA00011903"/>
    </source>
</evidence>
<feature type="region of interest" description="Disordered" evidence="10">
    <location>
        <begin position="415"/>
        <end position="440"/>
    </location>
</feature>
<dbReference type="InterPro" id="IPR008271">
    <property type="entry name" value="Ser/Thr_kinase_AS"/>
</dbReference>
<protein>
    <recommendedName>
        <fullName evidence="2">non-specific protein-tyrosine kinase</fullName>
        <ecNumber evidence="2">2.7.10.2</ecNumber>
    </recommendedName>
</protein>
<keyword evidence="8" id="KW-0829">Tyrosine-protein kinase</keyword>
<evidence type="ECO:0000256" key="4">
    <source>
        <dbReference type="ARBA" id="ARBA00022679"/>
    </source>
</evidence>
<keyword evidence="7" id="KW-0067">ATP-binding</keyword>
<dbReference type="Gene3D" id="3.30.200.20">
    <property type="entry name" value="Phosphorylase Kinase, domain 1"/>
    <property type="match status" value="1"/>
</dbReference>
<dbReference type="SMART" id="SM00326">
    <property type="entry name" value="SH3"/>
    <property type="match status" value="1"/>
</dbReference>
<dbReference type="Proteomes" id="UP000605970">
    <property type="component" value="Unassembled WGS sequence"/>
</dbReference>
<feature type="domain" description="SH3" evidence="11">
    <location>
        <begin position="49"/>
        <end position="110"/>
    </location>
</feature>
<dbReference type="AlphaFoldDB" id="A0A8S9ZR03"/>
<evidence type="ECO:0000256" key="6">
    <source>
        <dbReference type="ARBA" id="ARBA00022777"/>
    </source>
</evidence>
<comment type="caution">
    <text evidence="13">The sequence shown here is derived from an EMBL/GenBank/DDBJ whole genome shotgun (WGS) entry which is preliminary data.</text>
</comment>
<dbReference type="InterPro" id="IPR050198">
    <property type="entry name" value="Non-receptor_tyrosine_kinases"/>
</dbReference>
<evidence type="ECO:0000256" key="8">
    <source>
        <dbReference type="ARBA" id="ARBA00023137"/>
    </source>
</evidence>
<evidence type="ECO:0000256" key="3">
    <source>
        <dbReference type="ARBA" id="ARBA00022443"/>
    </source>
</evidence>
<dbReference type="GO" id="GO:0006950">
    <property type="term" value="P:response to stress"/>
    <property type="evidence" value="ECO:0007669"/>
    <property type="project" value="UniProtKB-ARBA"/>
</dbReference>
<evidence type="ECO:0000256" key="7">
    <source>
        <dbReference type="ARBA" id="ARBA00022840"/>
    </source>
</evidence>
<feature type="domain" description="Protein kinase" evidence="12">
    <location>
        <begin position="120"/>
        <end position="411"/>
    </location>
</feature>
<dbReference type="Pfam" id="PF07714">
    <property type="entry name" value="PK_Tyr_Ser-Thr"/>
    <property type="match status" value="1"/>
</dbReference>
<evidence type="ECO:0000256" key="10">
    <source>
        <dbReference type="SAM" id="MobiDB-lite"/>
    </source>
</evidence>
<evidence type="ECO:0000259" key="11">
    <source>
        <dbReference type="PROSITE" id="PS50002"/>
    </source>
</evidence>
<feature type="region of interest" description="Disordered" evidence="10">
    <location>
        <begin position="487"/>
        <end position="511"/>
    </location>
</feature>
<dbReference type="Pfam" id="PF00018">
    <property type="entry name" value="SH3_1"/>
    <property type="match status" value="1"/>
</dbReference>
<dbReference type="InterPro" id="IPR001245">
    <property type="entry name" value="Ser-Thr/Tyr_kinase_cat_dom"/>
</dbReference>
<evidence type="ECO:0000256" key="9">
    <source>
        <dbReference type="PROSITE-ProRule" id="PRU00192"/>
    </source>
</evidence>
<gene>
    <name evidence="13" type="ORF">Mgra_00004904</name>
</gene>
<dbReference type="EC" id="2.7.10.2" evidence="2"/>
<evidence type="ECO:0000256" key="5">
    <source>
        <dbReference type="ARBA" id="ARBA00022741"/>
    </source>
</evidence>
<reference evidence="13" key="1">
    <citation type="journal article" date="2020" name="Ecol. Evol.">
        <title>Genome structure and content of the rice root-knot nematode (Meloidogyne graminicola).</title>
        <authorList>
            <person name="Phan N.T."/>
            <person name="Danchin E.G.J."/>
            <person name="Klopp C."/>
            <person name="Perfus-Barbeoch L."/>
            <person name="Kozlowski D.K."/>
            <person name="Koutsovoulos G.D."/>
            <person name="Lopez-Roques C."/>
            <person name="Bouchez O."/>
            <person name="Zahm M."/>
            <person name="Besnard G."/>
            <person name="Bellafiore S."/>
        </authorList>
    </citation>
    <scope>NUCLEOTIDE SEQUENCE</scope>
    <source>
        <strain evidence="13">VN-18</strain>
    </source>
</reference>